<keyword evidence="10" id="KW-1185">Reference proteome</keyword>
<dbReference type="GO" id="GO:0006508">
    <property type="term" value="P:proteolysis"/>
    <property type="evidence" value="ECO:0007669"/>
    <property type="project" value="UniProtKB-KW"/>
</dbReference>
<dbReference type="InterPro" id="IPR036852">
    <property type="entry name" value="Peptidase_S8/S53_dom_sf"/>
</dbReference>
<dbReference type="InterPro" id="IPR023828">
    <property type="entry name" value="Peptidase_S8_Ser-AS"/>
</dbReference>
<evidence type="ECO:0000256" key="1">
    <source>
        <dbReference type="ARBA" id="ARBA00004613"/>
    </source>
</evidence>
<reference evidence="10" key="1">
    <citation type="submission" date="2016-06" db="EMBL/GenBank/DDBJ databases">
        <title>Parallel loss of symbiosis genes in relatives of nitrogen-fixing non-legume Parasponia.</title>
        <authorList>
            <person name="Van Velzen R."/>
            <person name="Holmer R."/>
            <person name="Bu F."/>
            <person name="Rutten L."/>
            <person name="Van Zeijl A."/>
            <person name="Liu W."/>
            <person name="Santuari L."/>
            <person name="Cao Q."/>
            <person name="Sharma T."/>
            <person name="Shen D."/>
            <person name="Roswanjaya Y."/>
            <person name="Wardhani T."/>
            <person name="Kalhor M.S."/>
            <person name="Jansen J."/>
            <person name="Van den Hoogen J."/>
            <person name="Gungor B."/>
            <person name="Hartog M."/>
            <person name="Hontelez J."/>
            <person name="Verver J."/>
            <person name="Yang W.-C."/>
            <person name="Schijlen E."/>
            <person name="Repin R."/>
            <person name="Schilthuizen M."/>
            <person name="Schranz E."/>
            <person name="Heidstra R."/>
            <person name="Miyata K."/>
            <person name="Fedorova E."/>
            <person name="Kohlen W."/>
            <person name="Bisseling T."/>
            <person name="Smit S."/>
            <person name="Geurts R."/>
        </authorList>
    </citation>
    <scope>NUCLEOTIDE SEQUENCE [LARGE SCALE GENOMIC DNA]</scope>
    <source>
        <strain evidence="10">cv. RG33-2</strain>
    </source>
</reference>
<dbReference type="PROSITE" id="PS51892">
    <property type="entry name" value="SUBTILASE"/>
    <property type="match status" value="1"/>
</dbReference>
<keyword evidence="4" id="KW-0732">Signal</keyword>
<dbReference type="GO" id="GO:0004252">
    <property type="term" value="F:serine-type endopeptidase activity"/>
    <property type="evidence" value="ECO:0007669"/>
    <property type="project" value="InterPro"/>
</dbReference>
<dbReference type="Proteomes" id="UP000237000">
    <property type="component" value="Unassembled WGS sequence"/>
</dbReference>
<evidence type="ECO:0000313" key="9">
    <source>
        <dbReference type="EMBL" id="POO01758.1"/>
    </source>
</evidence>
<dbReference type="OrthoDB" id="4806556at2759"/>
<dbReference type="SUPFAM" id="SSF52743">
    <property type="entry name" value="Subtilisin-like"/>
    <property type="match status" value="1"/>
</dbReference>
<evidence type="ECO:0000256" key="5">
    <source>
        <dbReference type="ARBA" id="ARBA00022801"/>
    </source>
</evidence>
<dbReference type="PANTHER" id="PTHR10795">
    <property type="entry name" value="PROPROTEIN CONVERTASE SUBTILISIN/KEXIN"/>
    <property type="match status" value="1"/>
</dbReference>
<evidence type="ECO:0000256" key="4">
    <source>
        <dbReference type="ARBA" id="ARBA00022729"/>
    </source>
</evidence>
<dbReference type="AlphaFoldDB" id="A0A2P5FVF4"/>
<evidence type="ECO:0000256" key="7">
    <source>
        <dbReference type="PROSITE-ProRule" id="PRU01240"/>
    </source>
</evidence>
<evidence type="ECO:0000313" key="10">
    <source>
        <dbReference type="Proteomes" id="UP000237000"/>
    </source>
</evidence>
<evidence type="ECO:0000256" key="6">
    <source>
        <dbReference type="ARBA" id="ARBA00022825"/>
    </source>
</evidence>
<dbReference type="InterPro" id="IPR045051">
    <property type="entry name" value="SBT"/>
</dbReference>
<comment type="subcellular location">
    <subcellularLocation>
        <location evidence="1">Secreted</location>
    </subcellularLocation>
</comment>
<organism evidence="9 10">
    <name type="scientific">Trema orientale</name>
    <name type="common">Charcoal tree</name>
    <name type="synonym">Celtis orientalis</name>
    <dbReference type="NCBI Taxonomy" id="63057"/>
    <lineage>
        <taxon>Eukaryota</taxon>
        <taxon>Viridiplantae</taxon>
        <taxon>Streptophyta</taxon>
        <taxon>Embryophyta</taxon>
        <taxon>Tracheophyta</taxon>
        <taxon>Spermatophyta</taxon>
        <taxon>Magnoliopsida</taxon>
        <taxon>eudicotyledons</taxon>
        <taxon>Gunneridae</taxon>
        <taxon>Pentapetalae</taxon>
        <taxon>rosids</taxon>
        <taxon>fabids</taxon>
        <taxon>Rosales</taxon>
        <taxon>Cannabaceae</taxon>
        <taxon>Trema</taxon>
    </lineage>
</organism>
<dbReference type="InterPro" id="IPR000209">
    <property type="entry name" value="Peptidase_S8/S53_dom"/>
</dbReference>
<dbReference type="STRING" id="63057.A0A2P5FVF4"/>
<gene>
    <name evidence="9" type="ORF">TorRG33x02_025350</name>
</gene>
<dbReference type="PROSITE" id="PS00138">
    <property type="entry name" value="SUBTILASE_SER"/>
    <property type="match status" value="1"/>
</dbReference>
<evidence type="ECO:0000256" key="2">
    <source>
        <dbReference type="ARBA" id="ARBA00011073"/>
    </source>
</evidence>
<comment type="caution">
    <text evidence="7">Lacks conserved residue(s) required for the propagation of feature annotation.</text>
</comment>
<keyword evidence="5" id="KW-0378">Hydrolase</keyword>
<comment type="similarity">
    <text evidence="2 7">Belongs to the peptidase S8 family.</text>
</comment>
<dbReference type="InParanoid" id="A0A2P5FVF4"/>
<protein>
    <submittedName>
        <fullName evidence="9">Peptidase S8, subtilisin-related</fullName>
    </submittedName>
</protein>
<keyword evidence="6" id="KW-0720">Serine protease</keyword>
<evidence type="ECO:0000256" key="3">
    <source>
        <dbReference type="ARBA" id="ARBA00022670"/>
    </source>
</evidence>
<dbReference type="GO" id="GO:0005576">
    <property type="term" value="C:extracellular region"/>
    <property type="evidence" value="ECO:0007669"/>
    <property type="project" value="UniProtKB-SubCell"/>
</dbReference>
<comment type="caution">
    <text evidence="9">The sequence shown here is derived from an EMBL/GenBank/DDBJ whole genome shotgun (WGS) entry which is preliminary data.</text>
</comment>
<dbReference type="Pfam" id="PF00082">
    <property type="entry name" value="Peptidase_S8"/>
    <property type="match status" value="1"/>
</dbReference>
<sequence length="120" mass="12837">MILANGLFDGEGLVADYQCCPPQPVTRFKSTELLFRSPSLHPPTATIIFRGTKLGVRPAPVVASEILKPDVIAPGHSSEKRRTEFNILSGTSMACPHVSGLAALLKAANLDWSPATIRSL</sequence>
<accession>A0A2P5FVF4</accession>
<evidence type="ECO:0000259" key="8">
    <source>
        <dbReference type="Pfam" id="PF00082"/>
    </source>
</evidence>
<keyword evidence="3" id="KW-0645">Protease</keyword>
<feature type="domain" description="Peptidase S8/S53" evidence="8">
    <location>
        <begin position="65"/>
        <end position="120"/>
    </location>
</feature>
<dbReference type="Gene3D" id="3.40.50.200">
    <property type="entry name" value="Peptidase S8/S53 domain"/>
    <property type="match status" value="1"/>
</dbReference>
<name>A0A2P5FVF4_TREOI</name>
<proteinExistence type="inferred from homology"/>
<dbReference type="EMBL" id="JXTC01000007">
    <property type="protein sequence ID" value="POO01758.1"/>
    <property type="molecule type" value="Genomic_DNA"/>
</dbReference>